<dbReference type="Proteomes" id="UP000615446">
    <property type="component" value="Unassembled WGS sequence"/>
</dbReference>
<gene>
    <name evidence="1" type="ORF">RCL2_001772300</name>
</gene>
<organism evidence="1 2">
    <name type="scientific">Rhizophagus clarus</name>
    <dbReference type="NCBI Taxonomy" id="94130"/>
    <lineage>
        <taxon>Eukaryota</taxon>
        <taxon>Fungi</taxon>
        <taxon>Fungi incertae sedis</taxon>
        <taxon>Mucoromycota</taxon>
        <taxon>Glomeromycotina</taxon>
        <taxon>Glomeromycetes</taxon>
        <taxon>Glomerales</taxon>
        <taxon>Glomeraceae</taxon>
        <taxon>Rhizophagus</taxon>
    </lineage>
</organism>
<reference evidence="1" key="1">
    <citation type="submission" date="2019-10" db="EMBL/GenBank/DDBJ databases">
        <title>Conservation and host-specific expression of non-tandemly repeated heterogenous ribosome RNA gene in arbuscular mycorrhizal fungi.</title>
        <authorList>
            <person name="Maeda T."/>
            <person name="Kobayashi Y."/>
            <person name="Nakagawa T."/>
            <person name="Ezawa T."/>
            <person name="Yamaguchi K."/>
            <person name="Bino T."/>
            <person name="Nishimoto Y."/>
            <person name="Shigenobu S."/>
            <person name="Kawaguchi M."/>
        </authorList>
    </citation>
    <scope>NUCLEOTIDE SEQUENCE</scope>
    <source>
        <strain evidence="1">HR1</strain>
    </source>
</reference>
<dbReference type="AlphaFoldDB" id="A0A8H3LLL1"/>
<name>A0A8H3LLL1_9GLOM</name>
<protein>
    <submittedName>
        <fullName evidence="1">Uncharacterized protein</fullName>
    </submittedName>
</protein>
<accession>A0A8H3LLL1</accession>
<evidence type="ECO:0000313" key="2">
    <source>
        <dbReference type="Proteomes" id="UP000615446"/>
    </source>
</evidence>
<evidence type="ECO:0000313" key="1">
    <source>
        <dbReference type="EMBL" id="GES90893.1"/>
    </source>
</evidence>
<dbReference type="EMBL" id="BLAL01000197">
    <property type="protein sequence ID" value="GES90893.1"/>
    <property type="molecule type" value="Genomic_DNA"/>
</dbReference>
<comment type="caution">
    <text evidence="1">The sequence shown here is derived from an EMBL/GenBank/DDBJ whole genome shotgun (WGS) entry which is preliminary data.</text>
</comment>
<sequence>MFRSTIYSLENIFQLSPNKTSDKNIKRNEKANDVFTKIIKNSNEINQHARVLPPVYLQTLFLTPIMLHIKILLLDLLIDFKYKRQVIEEINQCQMGVFF</sequence>
<proteinExistence type="predicted"/>